<dbReference type="InterPro" id="IPR046797">
    <property type="entry name" value="PDDEXK_12"/>
</dbReference>
<name>A0AA38REV2_9PEZI</name>
<evidence type="ECO:0000256" key="1">
    <source>
        <dbReference type="SAM" id="MobiDB-lite"/>
    </source>
</evidence>
<protein>
    <recommendedName>
        <fullName evidence="2">PD-(D/E)XK nuclease-like domain-containing protein</fullName>
    </recommendedName>
</protein>
<keyword evidence="4" id="KW-1185">Reference proteome</keyword>
<feature type="region of interest" description="Disordered" evidence="1">
    <location>
        <begin position="1"/>
        <end position="89"/>
    </location>
</feature>
<dbReference type="AlphaFoldDB" id="A0AA38REV2"/>
<dbReference type="Pfam" id="PF20516">
    <property type="entry name" value="PDDEXK_12"/>
    <property type="match status" value="1"/>
</dbReference>
<evidence type="ECO:0000259" key="2">
    <source>
        <dbReference type="Pfam" id="PF20516"/>
    </source>
</evidence>
<feature type="domain" description="PD-(D/E)XK nuclease-like" evidence="2">
    <location>
        <begin position="173"/>
        <end position="426"/>
    </location>
</feature>
<reference evidence="3" key="1">
    <citation type="submission" date="2022-07" db="EMBL/GenBank/DDBJ databases">
        <title>Fungi with potential for degradation of polypropylene.</title>
        <authorList>
            <person name="Gostincar C."/>
        </authorList>
    </citation>
    <scope>NUCLEOTIDE SEQUENCE</scope>
    <source>
        <strain evidence="3">EXF-13287</strain>
    </source>
</reference>
<proteinExistence type="predicted"/>
<feature type="compositionally biased region" description="Polar residues" evidence="1">
    <location>
        <begin position="58"/>
        <end position="68"/>
    </location>
</feature>
<evidence type="ECO:0000313" key="4">
    <source>
        <dbReference type="Proteomes" id="UP001174691"/>
    </source>
</evidence>
<dbReference type="EMBL" id="JANBVN010000279">
    <property type="protein sequence ID" value="KAJ9130238.1"/>
    <property type="molecule type" value="Genomic_DNA"/>
</dbReference>
<gene>
    <name evidence="3" type="ORF">NKR19_g9982</name>
</gene>
<organism evidence="3 4">
    <name type="scientific">Coniochaeta hoffmannii</name>
    <dbReference type="NCBI Taxonomy" id="91930"/>
    <lineage>
        <taxon>Eukaryota</taxon>
        <taxon>Fungi</taxon>
        <taxon>Dikarya</taxon>
        <taxon>Ascomycota</taxon>
        <taxon>Pezizomycotina</taxon>
        <taxon>Sordariomycetes</taxon>
        <taxon>Sordariomycetidae</taxon>
        <taxon>Coniochaetales</taxon>
        <taxon>Coniochaetaceae</taxon>
        <taxon>Coniochaeta</taxon>
    </lineage>
</organism>
<accession>A0AA38REV2</accession>
<feature type="compositionally biased region" description="Low complexity" evidence="1">
    <location>
        <begin position="69"/>
        <end position="78"/>
    </location>
</feature>
<dbReference type="Proteomes" id="UP001174691">
    <property type="component" value="Unassembled WGS sequence"/>
</dbReference>
<sequence length="438" mass="47721">MSSAGRGRATRRTPRLLPTETQVDDSVASDAIPTPGTSASAVTGTNSGSLYGGALGRTTIQSGTVPTLSHTSSQSRPSSPKRRNRSPTKAVRTLADLGLAQIPVNSVGLDSRHQIPPSLLGLFDSLKRVGRGIGTIPKDLEAEVSAILRPRDPEIEPNWLVPTDAYPVKQQFPLRFEFESLRRVAEMSSECMISSAPEVVWNERVHSRLLEIALTPHREALLHRNVTTVDVYPEFLLPTVGKAEVAASSVLEDLAALSTVENAAAPPPAMLQTKRVDYVIALDDVQVRSEAEQHVRVLVGSGSVVESINHVDHAFLRSRPISVSIETKTPDGGEQHGRVQLGIWGASHIMRLRAAMGDRAEQREPLALPLVLVVGNKWLVFFLVDHGDHMDLIEVALLDDAPSILGCYKVVALIRELGRWSTEVYRPWFRSSVLGISE</sequence>
<feature type="compositionally biased region" description="Polar residues" evidence="1">
    <location>
        <begin position="35"/>
        <end position="49"/>
    </location>
</feature>
<comment type="caution">
    <text evidence="3">The sequence shown here is derived from an EMBL/GenBank/DDBJ whole genome shotgun (WGS) entry which is preliminary data.</text>
</comment>
<evidence type="ECO:0000313" key="3">
    <source>
        <dbReference type="EMBL" id="KAJ9130238.1"/>
    </source>
</evidence>